<dbReference type="Gene3D" id="3.10.450.40">
    <property type="match status" value="2"/>
</dbReference>
<gene>
    <name evidence="4" type="ORF">SSDG_07380</name>
</gene>
<feature type="domain" description="PepSY" evidence="3">
    <location>
        <begin position="171"/>
        <end position="232"/>
    </location>
</feature>
<keyword evidence="5" id="KW-1185">Reference proteome</keyword>
<dbReference type="eggNOG" id="COG3212">
    <property type="taxonomic scope" value="Bacteria"/>
</dbReference>
<feature type="non-terminal residue" evidence="4">
    <location>
        <position position="1"/>
    </location>
</feature>
<feature type="compositionally biased region" description="Low complexity" evidence="1">
    <location>
        <begin position="45"/>
        <end position="62"/>
    </location>
</feature>
<feature type="region of interest" description="Disordered" evidence="1">
    <location>
        <begin position="143"/>
        <end position="162"/>
    </location>
</feature>
<accession>D6X6J0</accession>
<evidence type="ECO:0000256" key="2">
    <source>
        <dbReference type="SAM" id="SignalP"/>
    </source>
</evidence>
<reference evidence="5" key="2">
    <citation type="submission" date="2009-10" db="EMBL/GenBank/DDBJ databases">
        <title>The genome sequence of Streptomyces pristinaespiralis strain ATCC 25486.</title>
        <authorList>
            <consortium name="The Broad Institute Genome Sequencing Platform"/>
            <consortium name="Broad Institute Microbial Sequencing Center"/>
            <person name="Fischbach M."/>
            <person name="Godfrey P."/>
            <person name="Ward D."/>
            <person name="Young S."/>
            <person name="Zeng Q."/>
            <person name="Koehrsen M."/>
            <person name="Alvarado L."/>
            <person name="Berlin A.M."/>
            <person name="Bochicchio J."/>
            <person name="Borenstein D."/>
            <person name="Chapman S.B."/>
            <person name="Chen Z."/>
            <person name="Engels R."/>
            <person name="Freedman E."/>
            <person name="Gellesch M."/>
            <person name="Goldberg J."/>
            <person name="Griggs A."/>
            <person name="Gujja S."/>
            <person name="Heilman E.R."/>
            <person name="Heiman D.I."/>
            <person name="Hepburn T.A."/>
            <person name="Howarth C."/>
            <person name="Jen D."/>
            <person name="Larson L."/>
            <person name="Lewis B."/>
            <person name="Mehta T."/>
            <person name="Park D."/>
            <person name="Pearson M."/>
            <person name="Richards J."/>
            <person name="Roberts A."/>
            <person name="Saif S."/>
            <person name="Shea T.D."/>
            <person name="Shenoy N."/>
            <person name="Sisk P."/>
            <person name="Stolte C."/>
            <person name="Sykes S.N."/>
            <person name="Thomson T."/>
            <person name="Walk T."/>
            <person name="White J."/>
            <person name="Yandava C."/>
            <person name="Straight P."/>
            <person name="Clardy J."/>
            <person name="Hung D."/>
            <person name="Kolter R."/>
            <person name="Mekalanos J."/>
            <person name="Walker S."/>
            <person name="Walsh C.T."/>
            <person name="Wieland-Brown L.C."/>
            <person name="Haas B."/>
            <person name="Nusbaum C."/>
            <person name="Birren B."/>
        </authorList>
    </citation>
    <scope>NUCLEOTIDE SEQUENCE [LARGE SCALE GENOMIC DNA]</scope>
    <source>
        <strain evidence="5">ATCC 25486 / DSM 40338 / CBS 914.69 / JCM 4507 / NBRC 13074 / NRRL 2958 / 5647</strain>
    </source>
</reference>
<protein>
    <submittedName>
        <fullName evidence="4">Predicted protein</fullName>
    </submittedName>
</protein>
<feature type="chain" id="PRO_5039089811" evidence="2">
    <location>
        <begin position="20"/>
        <end position="236"/>
    </location>
</feature>
<feature type="signal peptide" evidence="2">
    <location>
        <begin position="1"/>
        <end position="19"/>
    </location>
</feature>
<dbReference type="EMBL" id="CM000950">
    <property type="protein sequence ID" value="EFH32117.1"/>
    <property type="molecule type" value="Genomic_DNA"/>
</dbReference>
<dbReference type="AlphaFoldDB" id="D6X6J0"/>
<evidence type="ECO:0000256" key="1">
    <source>
        <dbReference type="SAM" id="MobiDB-lite"/>
    </source>
</evidence>
<reference evidence="5" key="1">
    <citation type="submission" date="2008-02" db="EMBL/GenBank/DDBJ databases">
        <authorList>
            <consortium name="The Broad Institute Genome Sequencing Platform"/>
            <person name="Fischbach M."/>
            <person name="Ward D."/>
            <person name="Young S."/>
            <person name="Jaffe D."/>
            <person name="Gnerre S."/>
            <person name="Berlin A."/>
            <person name="Heiman D."/>
            <person name="Hepburn T."/>
            <person name="Sykes S."/>
            <person name="Alvarado L."/>
            <person name="Kodira C.D."/>
            <person name="Straight P."/>
            <person name="Clardy J."/>
            <person name="Hung D."/>
            <person name="Kolter R."/>
            <person name="Mekalanos J."/>
            <person name="Walker S."/>
            <person name="Walsh C.T."/>
            <person name="Lander E."/>
            <person name="Galagan J."/>
            <person name="Nusbaum C."/>
            <person name="Birren B."/>
        </authorList>
    </citation>
    <scope>NUCLEOTIDE SEQUENCE [LARGE SCALE GENOMIC DNA]</scope>
    <source>
        <strain evidence="5">ATCC 25486 / DSM 40338 / CBS 914.69 / JCM 4507 / NBRC 13074 / NRRL 2958 / 5647</strain>
    </source>
</reference>
<keyword evidence="2" id="KW-0732">Signal</keyword>
<dbReference type="HOGENOM" id="CLU_1172898_0_0_11"/>
<sequence length="236" mass="24601">RLRAALPACLLACSALFLTGCGSEKGNEVSPAAAPTGSPTDTARPTGTASPTGSPSPTGTETRLTDDQAERRALVPAATVTWDKAADTAVGEVSGSKLVEIELTRAESDSTASPAPSPGSPQWAAEVATQDGTRHTVHIDAATGRVLPSQPEGEQSAEDKRETADRLSKAKLTAEQAVKTATGQKKGTVVAVQLDDDDAGKVVWSVDVVTQDDWYKTTYDVDAANGEIQREEVDRD</sequence>
<name>D6X6J0_STRE2</name>
<feature type="region of interest" description="Disordered" evidence="1">
    <location>
        <begin position="25"/>
        <end position="68"/>
    </location>
</feature>
<evidence type="ECO:0000313" key="5">
    <source>
        <dbReference type="Proteomes" id="UP000002805"/>
    </source>
</evidence>
<dbReference type="InterPro" id="IPR025711">
    <property type="entry name" value="PepSY"/>
</dbReference>
<dbReference type="Proteomes" id="UP000002805">
    <property type="component" value="Chromosome"/>
</dbReference>
<dbReference type="RefSeq" id="WP_005320851.1">
    <property type="nucleotide sequence ID" value="NZ_CM000950.1"/>
</dbReference>
<evidence type="ECO:0000259" key="3">
    <source>
        <dbReference type="Pfam" id="PF03413"/>
    </source>
</evidence>
<proteinExistence type="predicted"/>
<evidence type="ECO:0000313" key="4">
    <source>
        <dbReference type="EMBL" id="EFH32117.1"/>
    </source>
</evidence>
<organism evidence="4 5">
    <name type="scientific">Streptomyces pristinaespiralis (strain ATCC 25486 / DSM 40338 / CBS 914.69 / JCM 4507 / KCC S-0507 / NBRC 13074 / NRRL 2958 / 5647)</name>
    <dbReference type="NCBI Taxonomy" id="457429"/>
    <lineage>
        <taxon>Bacteria</taxon>
        <taxon>Bacillati</taxon>
        <taxon>Actinomycetota</taxon>
        <taxon>Actinomycetes</taxon>
        <taxon>Kitasatosporales</taxon>
        <taxon>Streptomycetaceae</taxon>
        <taxon>Streptomyces</taxon>
    </lineage>
</organism>
<dbReference type="Pfam" id="PF03413">
    <property type="entry name" value="PepSY"/>
    <property type="match status" value="1"/>
</dbReference>